<dbReference type="Proteomes" id="UP000515123">
    <property type="component" value="Linkage group 21"/>
</dbReference>
<dbReference type="PANTHER" id="PTHR33285:SF33">
    <property type="entry name" value="PHYTOSULFOKINE"/>
    <property type="match status" value="1"/>
</dbReference>
<protein>
    <recommendedName>
        <fullName evidence="10">Phytosulfokine</fullName>
    </recommendedName>
    <component>
        <recommendedName>
            <fullName evidence="10">Phytosulfokine-alpha</fullName>
            <shortName evidence="10">PSK-alpha</shortName>
            <shortName evidence="10">Phytosulfokine-a</shortName>
        </recommendedName>
    </component>
    <component>
        <recommendedName>
            <fullName evidence="10">Phytosulfokine-beta</fullName>
            <shortName evidence="10">PSK-beta</shortName>
            <shortName evidence="10">Phytosulfokine-b</shortName>
        </recommendedName>
    </component>
</protein>
<comment type="function">
    <text evidence="1 10">Promotes plant cell differentiation, organogenesis and somatic embryogenesis as well as cell proliferation.</text>
</comment>
<name>A0A6P5GUK2_ANACO</name>
<evidence type="ECO:0000256" key="10">
    <source>
        <dbReference type="RuleBase" id="RU368031"/>
    </source>
</evidence>
<keyword evidence="4 10" id="KW-0217">Developmental protein</keyword>
<dbReference type="GO" id="GO:0030154">
    <property type="term" value="P:cell differentiation"/>
    <property type="evidence" value="ECO:0007669"/>
    <property type="project" value="UniProtKB-UniRule"/>
</dbReference>
<keyword evidence="7 10" id="KW-0732">Signal</keyword>
<dbReference type="Pfam" id="PF06404">
    <property type="entry name" value="PSK"/>
    <property type="match status" value="1"/>
</dbReference>
<evidence type="ECO:0000256" key="1">
    <source>
        <dbReference type="ARBA" id="ARBA00003158"/>
    </source>
</evidence>
<dbReference type="OrthoDB" id="693276at2759"/>
<dbReference type="GO" id="GO:0008283">
    <property type="term" value="P:cell population proliferation"/>
    <property type="evidence" value="ECO:0007669"/>
    <property type="project" value="UniProtKB-UniRule"/>
</dbReference>
<dbReference type="AlphaFoldDB" id="A0A6P5GUK2"/>
<dbReference type="RefSeq" id="XP_020111532.1">
    <property type="nucleotide sequence ID" value="XM_020255943.1"/>
</dbReference>
<reference evidence="13" key="2">
    <citation type="submission" date="2025-08" db="UniProtKB">
        <authorList>
            <consortium name="RefSeq"/>
        </authorList>
    </citation>
    <scope>IDENTIFICATION</scope>
    <source>
        <tissue evidence="13">Leaf</tissue>
    </source>
</reference>
<evidence type="ECO:0000256" key="9">
    <source>
        <dbReference type="ARBA" id="ARBA00023030"/>
    </source>
</evidence>
<evidence type="ECO:0000256" key="6">
    <source>
        <dbReference type="ARBA" id="ARBA00022641"/>
    </source>
</evidence>
<dbReference type="GeneID" id="109726389"/>
<keyword evidence="11" id="KW-1133">Transmembrane helix</keyword>
<evidence type="ECO:0000256" key="2">
    <source>
        <dbReference type="ARBA" id="ARBA00004613"/>
    </source>
</evidence>
<comment type="PTM">
    <text evidence="10">PSK-alpha is produced by endopeptidase digestion. PSK-beta is produced from PSK-alpha by exopeptidase digestion.</text>
</comment>
<accession>A0A6P5GUK2</accession>
<comment type="subcellular location">
    <subcellularLocation>
        <location evidence="2 10">Secreted</location>
    </subcellularLocation>
</comment>
<keyword evidence="11" id="KW-0812">Transmembrane</keyword>
<evidence type="ECO:0000256" key="11">
    <source>
        <dbReference type="SAM" id="Phobius"/>
    </source>
</evidence>
<dbReference type="PANTHER" id="PTHR33285">
    <property type="entry name" value="PHYTOSULFOKINES 3"/>
    <property type="match status" value="1"/>
</dbReference>
<dbReference type="GO" id="GO:0008083">
    <property type="term" value="F:growth factor activity"/>
    <property type="evidence" value="ECO:0007669"/>
    <property type="project" value="UniProtKB-UniRule"/>
</dbReference>
<keyword evidence="5 10" id="KW-0964">Secreted</keyword>
<keyword evidence="11" id="KW-0472">Membrane</keyword>
<keyword evidence="6 10" id="KW-0765">Sulfation</keyword>
<reference evidence="12" key="1">
    <citation type="journal article" date="2015" name="Nat. Genet.">
        <title>The pineapple genome and the evolution of CAM photosynthesis.</title>
        <authorList>
            <person name="Ming R."/>
            <person name="VanBuren R."/>
            <person name="Wai C.M."/>
            <person name="Tang H."/>
            <person name="Schatz M.C."/>
            <person name="Bowers J.E."/>
            <person name="Lyons E."/>
            <person name="Wang M.L."/>
            <person name="Chen J."/>
            <person name="Biggers E."/>
            <person name="Zhang J."/>
            <person name="Huang L."/>
            <person name="Zhang L."/>
            <person name="Miao W."/>
            <person name="Zhang J."/>
            <person name="Ye Z."/>
            <person name="Miao C."/>
            <person name="Lin Z."/>
            <person name="Wang H."/>
            <person name="Zhou H."/>
            <person name="Yim W.C."/>
            <person name="Priest H.D."/>
            <person name="Zheng C."/>
            <person name="Woodhouse M."/>
            <person name="Edger P.P."/>
            <person name="Guyot R."/>
            <person name="Guo H.B."/>
            <person name="Guo H."/>
            <person name="Zheng G."/>
            <person name="Singh R."/>
            <person name="Sharma A."/>
            <person name="Min X."/>
            <person name="Zheng Y."/>
            <person name="Lee H."/>
            <person name="Gurtowski J."/>
            <person name="Sedlazeck F.J."/>
            <person name="Harkess A."/>
            <person name="McKain M.R."/>
            <person name="Liao Z."/>
            <person name="Fang J."/>
            <person name="Liu J."/>
            <person name="Zhang X."/>
            <person name="Zhang Q."/>
            <person name="Hu W."/>
            <person name="Qin Y."/>
            <person name="Wang K."/>
            <person name="Chen L.Y."/>
            <person name="Shirley N."/>
            <person name="Lin Y.R."/>
            <person name="Liu L.Y."/>
            <person name="Hernandez A.G."/>
            <person name="Wright C.L."/>
            <person name="Bulone V."/>
            <person name="Tuskan G.A."/>
            <person name="Heath K."/>
            <person name="Zee F."/>
            <person name="Moore P.H."/>
            <person name="Sunkar R."/>
            <person name="Leebens-Mack J.H."/>
            <person name="Mockler T."/>
            <person name="Bennetzen J.L."/>
            <person name="Freeling M."/>
            <person name="Sankoff D."/>
            <person name="Paterson A.H."/>
            <person name="Zhu X."/>
            <person name="Yang X."/>
            <person name="Smith J.A."/>
            <person name="Cushman J.C."/>
            <person name="Paull R.E."/>
            <person name="Yu Q."/>
        </authorList>
    </citation>
    <scope>NUCLEOTIDE SEQUENCE [LARGE SCALE GENOMIC DNA]</scope>
    <source>
        <strain evidence="12">cv. F153</strain>
    </source>
</reference>
<dbReference type="InterPro" id="IPR009438">
    <property type="entry name" value="Phytosulfokine"/>
</dbReference>
<feature type="transmembrane region" description="Helical" evidence="11">
    <location>
        <begin position="44"/>
        <end position="62"/>
    </location>
</feature>
<evidence type="ECO:0000256" key="7">
    <source>
        <dbReference type="ARBA" id="ARBA00022729"/>
    </source>
</evidence>
<evidence type="ECO:0000313" key="12">
    <source>
        <dbReference type="Proteomes" id="UP000515123"/>
    </source>
</evidence>
<proteinExistence type="inferred from homology"/>
<keyword evidence="8 10" id="KW-0221">Differentiation</keyword>
<comment type="similarity">
    <text evidence="3 10">Belongs to the phytosulfokine family.</text>
</comment>
<organism evidence="12 13">
    <name type="scientific">Ananas comosus</name>
    <name type="common">Pineapple</name>
    <name type="synonym">Ananas ananas</name>
    <dbReference type="NCBI Taxonomy" id="4615"/>
    <lineage>
        <taxon>Eukaryota</taxon>
        <taxon>Viridiplantae</taxon>
        <taxon>Streptophyta</taxon>
        <taxon>Embryophyta</taxon>
        <taxon>Tracheophyta</taxon>
        <taxon>Spermatophyta</taxon>
        <taxon>Magnoliopsida</taxon>
        <taxon>Liliopsida</taxon>
        <taxon>Poales</taxon>
        <taxon>Bromeliaceae</taxon>
        <taxon>Bromelioideae</taxon>
        <taxon>Ananas</taxon>
    </lineage>
</organism>
<evidence type="ECO:0000256" key="8">
    <source>
        <dbReference type="ARBA" id="ARBA00022782"/>
    </source>
</evidence>
<keyword evidence="12" id="KW-1185">Reference proteome</keyword>
<evidence type="ECO:0000256" key="3">
    <source>
        <dbReference type="ARBA" id="ARBA00010781"/>
    </source>
</evidence>
<keyword evidence="9 10" id="KW-0339">Growth factor</keyword>
<sequence length="140" mass="16048">MLWASHHLITHLHLVCSPTPYLNARSSFSPCSWNATMKHHSSDHSLWVLRTLLLLVITFLFLRTSTASRLLPPTPPAGRDSDKVAGFLQASQVGEEEREDTWDQLMGMEVCEDGNEECLKRRVISEAHLDYIYTQRHHKP</sequence>
<evidence type="ECO:0000313" key="13">
    <source>
        <dbReference type="RefSeq" id="XP_020111532.1"/>
    </source>
</evidence>
<evidence type="ECO:0000256" key="5">
    <source>
        <dbReference type="ARBA" id="ARBA00022525"/>
    </source>
</evidence>
<evidence type="ECO:0000256" key="4">
    <source>
        <dbReference type="ARBA" id="ARBA00022473"/>
    </source>
</evidence>
<dbReference type="GO" id="GO:0005576">
    <property type="term" value="C:extracellular region"/>
    <property type="evidence" value="ECO:0007669"/>
    <property type="project" value="UniProtKB-SubCell"/>
</dbReference>
<gene>
    <name evidence="13" type="primary">LOC109726389</name>
</gene>
<comment type="PTM">
    <text evidence="10">Sulfation is important for activity and for the binding to a putative membrane receptor.</text>
</comment>